<dbReference type="EMBL" id="CP050854">
    <property type="protein sequence ID" value="QTF08945.1"/>
    <property type="molecule type" value="Genomic_DNA"/>
</dbReference>
<name>A0ABX7UXS4_9GAMM</name>
<organism evidence="2 3">
    <name type="scientific">Brenneria izadpanahii</name>
    <dbReference type="NCBI Taxonomy" id="2722756"/>
    <lineage>
        <taxon>Bacteria</taxon>
        <taxon>Pseudomonadati</taxon>
        <taxon>Pseudomonadota</taxon>
        <taxon>Gammaproteobacteria</taxon>
        <taxon>Enterobacterales</taxon>
        <taxon>Pectobacteriaceae</taxon>
        <taxon>Brenneria</taxon>
    </lineage>
</organism>
<protein>
    <recommendedName>
        <fullName evidence="4">Bacteriocin</fullName>
    </recommendedName>
</protein>
<gene>
    <name evidence="2" type="ORF">HC231_14280</name>
</gene>
<evidence type="ECO:0000313" key="3">
    <source>
        <dbReference type="Proteomes" id="UP000671960"/>
    </source>
</evidence>
<evidence type="ECO:0000313" key="2">
    <source>
        <dbReference type="EMBL" id="QTF08945.1"/>
    </source>
</evidence>
<feature type="region of interest" description="Disordered" evidence="1">
    <location>
        <begin position="1"/>
        <end position="21"/>
    </location>
</feature>
<proteinExistence type="predicted"/>
<reference evidence="2 3" key="1">
    <citation type="submission" date="2020-03" db="EMBL/GenBank/DDBJ databases">
        <authorList>
            <person name="Bakhshi Ganjeh M."/>
        </authorList>
    </citation>
    <scope>NUCLEOTIDE SEQUENCE [LARGE SCALE GENOMIC DNA]</scope>
    <source>
        <strain evidence="3">Iran 50</strain>
    </source>
</reference>
<dbReference type="Proteomes" id="UP000671960">
    <property type="component" value="Chromosome"/>
</dbReference>
<evidence type="ECO:0008006" key="4">
    <source>
        <dbReference type="Google" id="ProtNLM"/>
    </source>
</evidence>
<evidence type="ECO:0000256" key="1">
    <source>
        <dbReference type="SAM" id="MobiDB-lite"/>
    </source>
</evidence>
<feature type="compositionally biased region" description="Polar residues" evidence="1">
    <location>
        <begin position="8"/>
        <end position="17"/>
    </location>
</feature>
<sequence length="46" mass="4760">MSKLKNRFGSQIVNKNNPVKKGLYSQSPGNCAACSNSAPSNCSDGG</sequence>
<dbReference type="RefSeq" id="WP_208227283.1">
    <property type="nucleotide sequence ID" value="NZ_CP050854.1"/>
</dbReference>
<keyword evidence="3" id="KW-1185">Reference proteome</keyword>
<accession>A0ABX7UXS4</accession>